<evidence type="ECO:0000313" key="15">
    <source>
        <dbReference type="EMBL" id="KGE70641.1"/>
    </source>
</evidence>
<dbReference type="InterPro" id="IPR027417">
    <property type="entry name" value="P-loop_NTPase"/>
</dbReference>
<dbReference type="Proteomes" id="UP000029692">
    <property type="component" value="Unassembled WGS sequence"/>
</dbReference>
<comment type="similarity">
    <text evidence="11">Belongs to the ABC transporter superfamily. UvrA family.</text>
</comment>
<dbReference type="GO" id="GO:0006281">
    <property type="term" value="P:DNA repair"/>
    <property type="evidence" value="ECO:0007669"/>
    <property type="project" value="UniProtKB-KW"/>
</dbReference>
<keyword evidence="4" id="KW-0547">Nucleotide-binding</keyword>
<keyword evidence="8" id="KW-0267">Excision nuclease</keyword>
<reference evidence="15 16" key="1">
    <citation type="submission" date="2014-05" db="EMBL/GenBank/DDBJ databases">
        <title>De novo Genome Sequence of Spirocheata sp.</title>
        <authorList>
            <person name="Shivani Y."/>
            <person name="Subhash Y."/>
            <person name="Tushar L."/>
            <person name="Sasikala C."/>
            <person name="Ramana C.V."/>
        </authorList>
    </citation>
    <scope>NUCLEOTIDE SEQUENCE [LARGE SCALE GENOMIC DNA]</scope>
    <source>
        <strain evidence="15 16">JC230</strain>
    </source>
</reference>
<dbReference type="GO" id="GO:0005737">
    <property type="term" value="C:cytoplasm"/>
    <property type="evidence" value="ECO:0007669"/>
    <property type="project" value="UniProtKB-SubCell"/>
</dbReference>
<evidence type="ECO:0000256" key="11">
    <source>
        <dbReference type="ARBA" id="ARBA00038000"/>
    </source>
</evidence>
<gene>
    <name evidence="15" type="ORF">DC28_14075</name>
</gene>
<evidence type="ECO:0000259" key="14">
    <source>
        <dbReference type="PROSITE" id="PS50893"/>
    </source>
</evidence>
<evidence type="ECO:0000256" key="10">
    <source>
        <dbReference type="ARBA" id="ARBA00023204"/>
    </source>
</evidence>
<evidence type="ECO:0000256" key="9">
    <source>
        <dbReference type="ARBA" id="ARBA00023125"/>
    </source>
</evidence>
<dbReference type="Gene3D" id="1.20.1580.10">
    <property type="entry name" value="ABC transporter ATPase like domain"/>
    <property type="match status" value="2"/>
</dbReference>
<evidence type="ECO:0000256" key="2">
    <source>
        <dbReference type="ARBA" id="ARBA00022490"/>
    </source>
</evidence>
<dbReference type="GO" id="GO:0005524">
    <property type="term" value="F:ATP binding"/>
    <property type="evidence" value="ECO:0007669"/>
    <property type="project" value="UniProtKB-KW"/>
</dbReference>
<sequence length="761" mass="83502">MIESCIVVRGARTHNLKNIMVEIPKHRFVVFTGVSGSGKSSLVFDTLYTEAQRQLVETFSTFARSRLPKLSRPDMDEVTNLSTAILIDQKPMGSNLRSTLGTATEILTYLRLLFSRLAQPQIGPSFLYSFNHPEGMCPACHGLGTVIEVNRERLLRWDRSLRDGALDHPECRPGGFLWRELVSIGLFDPDKPLSEFTPQELHLLLDTEAVPVTKPHGVETYIKNWEGFARRLVRLKTAKGEAEGGEPVESSRGGKKTSVYEEYFSYGTCPDCGGHRINARARESRIRDRHIGQLCAMELADLLPWLEGISDPLGQSILPKARILLQGLIRLGLGYLTLERPVSTLSGGESQRVKTARQLDCDLTDLLYILDEPSAGLHPRDTEAVLALLRNLRDRGNTVLVVEHDPTIIRGADWVVDLGPSGGAQGGEVVYVGSPGDLHGGSSITGRLLQDEAVIPSRKEFSRFYEIHHARTNNLQDISVKIPQGAFTCITGVSGSGKSTLMHQEFIAAYPEAVVVDQGGIGRTSRGNLITYTGMFDAVRRLFSKATGQAASLFSFNSQGACQKCGGQGVISTELFFLDAVQTPCDECQGKRYRPEVLTYRYAGVSIDEVLEMTAHQALELFSQSKIKAQLELLLRVGLGYLKLGQALSTLSGGEAQRLKLAARLSTRGQVYILDEPTRGLHRGDIQTLHVLIQDLVGAGNTVVVIEHNMDIVKYAQWIVDLGPGAGKEGGRVLYQGPAAGLPGCRDSRTAKYLSSFYRTS</sequence>
<dbReference type="CDD" id="cd03270">
    <property type="entry name" value="ABC_UvrA_I"/>
    <property type="match status" value="1"/>
</dbReference>
<keyword evidence="7" id="KW-0067">ATP-binding</keyword>
<dbReference type="InterPro" id="IPR003593">
    <property type="entry name" value="AAA+_ATPase"/>
</dbReference>
<dbReference type="GO" id="GO:0003677">
    <property type="term" value="F:DNA binding"/>
    <property type="evidence" value="ECO:0007669"/>
    <property type="project" value="UniProtKB-KW"/>
</dbReference>
<dbReference type="OrthoDB" id="9809851at2"/>
<dbReference type="PROSITE" id="PS50893">
    <property type="entry name" value="ABC_TRANSPORTER_2"/>
    <property type="match status" value="1"/>
</dbReference>
<dbReference type="RefSeq" id="WP_037549900.1">
    <property type="nucleotide sequence ID" value="NZ_JNUP01000072.1"/>
</dbReference>
<keyword evidence="10" id="KW-0234">DNA repair</keyword>
<dbReference type="Pfam" id="PF00005">
    <property type="entry name" value="ABC_tran"/>
    <property type="match status" value="1"/>
</dbReference>
<evidence type="ECO:0000256" key="1">
    <source>
        <dbReference type="ARBA" id="ARBA00004496"/>
    </source>
</evidence>
<keyword evidence="6" id="KW-0228">DNA excision</keyword>
<evidence type="ECO:0000256" key="6">
    <source>
        <dbReference type="ARBA" id="ARBA00022769"/>
    </source>
</evidence>
<keyword evidence="16" id="KW-1185">Reference proteome</keyword>
<keyword evidence="3" id="KW-0677">Repeat</keyword>
<evidence type="ECO:0000256" key="7">
    <source>
        <dbReference type="ARBA" id="ARBA00022840"/>
    </source>
</evidence>
<dbReference type="eggNOG" id="COG0178">
    <property type="taxonomic scope" value="Bacteria"/>
</dbReference>
<dbReference type="InterPro" id="IPR003439">
    <property type="entry name" value="ABC_transporter-like_ATP-bd"/>
</dbReference>
<dbReference type="SMART" id="SM00382">
    <property type="entry name" value="AAA"/>
    <property type="match status" value="2"/>
</dbReference>
<name>A0A098QSV2_9SPIO</name>
<evidence type="ECO:0000256" key="5">
    <source>
        <dbReference type="ARBA" id="ARBA00022763"/>
    </source>
</evidence>
<proteinExistence type="inferred from homology"/>
<evidence type="ECO:0000256" key="8">
    <source>
        <dbReference type="ARBA" id="ARBA00022881"/>
    </source>
</evidence>
<feature type="domain" description="ABC transporter" evidence="14">
    <location>
        <begin position="449"/>
        <end position="749"/>
    </location>
</feature>
<evidence type="ECO:0000256" key="12">
    <source>
        <dbReference type="ARBA" id="ARBA00039316"/>
    </source>
</evidence>
<dbReference type="Gene3D" id="1.10.8.280">
    <property type="entry name" value="ABC transporter ATPase domain-like"/>
    <property type="match status" value="1"/>
</dbReference>
<evidence type="ECO:0000256" key="4">
    <source>
        <dbReference type="ARBA" id="ARBA00022741"/>
    </source>
</evidence>
<keyword evidence="9" id="KW-0238">DNA-binding</keyword>
<dbReference type="SUPFAM" id="SSF52540">
    <property type="entry name" value="P-loop containing nucleoside triphosphate hydrolases"/>
    <property type="match status" value="2"/>
</dbReference>
<dbReference type="STRING" id="1480694.DC28_14075"/>
<dbReference type="Gene3D" id="3.40.50.300">
    <property type="entry name" value="P-loop containing nucleotide triphosphate hydrolases"/>
    <property type="match status" value="2"/>
</dbReference>
<dbReference type="GO" id="GO:0016887">
    <property type="term" value="F:ATP hydrolysis activity"/>
    <property type="evidence" value="ECO:0007669"/>
    <property type="project" value="InterPro"/>
</dbReference>
<protein>
    <recommendedName>
        <fullName evidence="12">UvrABC system protein A</fullName>
    </recommendedName>
    <alternativeName>
        <fullName evidence="13">Excinuclease ABC subunit A</fullName>
    </alternativeName>
</protein>
<evidence type="ECO:0000256" key="13">
    <source>
        <dbReference type="ARBA" id="ARBA00042156"/>
    </source>
</evidence>
<dbReference type="PANTHER" id="PTHR43152:SF1">
    <property type="entry name" value="UVRA PROTEIN"/>
    <property type="match status" value="1"/>
</dbReference>
<dbReference type="PANTHER" id="PTHR43152">
    <property type="entry name" value="UVRABC SYSTEM PROTEIN A"/>
    <property type="match status" value="1"/>
</dbReference>
<evidence type="ECO:0000256" key="3">
    <source>
        <dbReference type="ARBA" id="ARBA00022737"/>
    </source>
</evidence>
<evidence type="ECO:0000313" key="16">
    <source>
        <dbReference type="Proteomes" id="UP000029692"/>
    </source>
</evidence>
<comment type="caution">
    <text evidence="15">The sequence shown here is derived from an EMBL/GenBank/DDBJ whole genome shotgun (WGS) entry which is preliminary data.</text>
</comment>
<keyword evidence="5" id="KW-0227">DNA damage</keyword>
<keyword evidence="2" id="KW-0963">Cytoplasm</keyword>
<dbReference type="EMBL" id="JNUP01000072">
    <property type="protein sequence ID" value="KGE70641.1"/>
    <property type="molecule type" value="Genomic_DNA"/>
</dbReference>
<organism evidence="15 16">
    <name type="scientific">Spirochaeta lutea</name>
    <dbReference type="NCBI Taxonomy" id="1480694"/>
    <lineage>
        <taxon>Bacteria</taxon>
        <taxon>Pseudomonadati</taxon>
        <taxon>Spirochaetota</taxon>
        <taxon>Spirochaetia</taxon>
        <taxon>Spirochaetales</taxon>
        <taxon>Spirochaetaceae</taxon>
        <taxon>Spirochaeta</taxon>
    </lineage>
</organism>
<accession>A0A098QSV2</accession>
<dbReference type="AlphaFoldDB" id="A0A098QSV2"/>
<dbReference type="GO" id="GO:0004518">
    <property type="term" value="F:nuclease activity"/>
    <property type="evidence" value="ECO:0007669"/>
    <property type="project" value="UniProtKB-KW"/>
</dbReference>
<comment type="subcellular location">
    <subcellularLocation>
        <location evidence="1">Cytoplasm</location>
    </subcellularLocation>
</comment>